<sequence>MRVEFSRSPREQLVCVAGVLGSLTVREQLVRRCGRVLVRESPGTSWFAGVDGVFDSRTAQEQLLCRCGRAFWLANHSKAVGLKVWMGFSVRKPLESRRLQVWAGLLALKALESSWFAGGDGVFDSLTVRLQLRTGFSFSSSCFAGEEEGFG</sequence>
<organism evidence="1 2">
    <name type="scientific">Araneus ventricosus</name>
    <name type="common">Orbweaver spider</name>
    <name type="synonym">Epeira ventricosa</name>
    <dbReference type="NCBI Taxonomy" id="182803"/>
    <lineage>
        <taxon>Eukaryota</taxon>
        <taxon>Metazoa</taxon>
        <taxon>Ecdysozoa</taxon>
        <taxon>Arthropoda</taxon>
        <taxon>Chelicerata</taxon>
        <taxon>Arachnida</taxon>
        <taxon>Araneae</taxon>
        <taxon>Araneomorphae</taxon>
        <taxon>Entelegynae</taxon>
        <taxon>Araneoidea</taxon>
        <taxon>Araneidae</taxon>
        <taxon>Araneus</taxon>
    </lineage>
</organism>
<name>A0A4Y2BYK8_ARAVE</name>
<dbReference type="AlphaFoldDB" id="A0A4Y2BYK8"/>
<comment type="caution">
    <text evidence="1">The sequence shown here is derived from an EMBL/GenBank/DDBJ whole genome shotgun (WGS) entry which is preliminary data.</text>
</comment>
<reference evidence="1 2" key="1">
    <citation type="journal article" date="2019" name="Sci. Rep.">
        <title>Orb-weaving spider Araneus ventricosus genome elucidates the spidroin gene catalogue.</title>
        <authorList>
            <person name="Kono N."/>
            <person name="Nakamura H."/>
            <person name="Ohtoshi R."/>
            <person name="Moran D.A.P."/>
            <person name="Shinohara A."/>
            <person name="Yoshida Y."/>
            <person name="Fujiwara M."/>
            <person name="Mori M."/>
            <person name="Tomita M."/>
            <person name="Arakawa K."/>
        </authorList>
    </citation>
    <scope>NUCLEOTIDE SEQUENCE [LARGE SCALE GENOMIC DNA]</scope>
</reference>
<keyword evidence="2" id="KW-1185">Reference proteome</keyword>
<protein>
    <submittedName>
        <fullName evidence="1">Uncharacterized protein</fullName>
    </submittedName>
</protein>
<proteinExistence type="predicted"/>
<evidence type="ECO:0000313" key="2">
    <source>
        <dbReference type="Proteomes" id="UP000499080"/>
    </source>
</evidence>
<dbReference type="Proteomes" id="UP000499080">
    <property type="component" value="Unassembled WGS sequence"/>
</dbReference>
<evidence type="ECO:0000313" key="1">
    <source>
        <dbReference type="EMBL" id="GBL96406.1"/>
    </source>
</evidence>
<accession>A0A4Y2BYK8</accession>
<gene>
    <name evidence="1" type="ORF">AVEN_138957_1</name>
</gene>
<dbReference type="EMBL" id="BGPR01161163">
    <property type="protein sequence ID" value="GBL96406.1"/>
    <property type="molecule type" value="Genomic_DNA"/>
</dbReference>